<sequence>MSDVGAGGQLAEAIEDFADYARLVLGRSEATVRAYRNDLSTLSGHIADFAGFSLPALRAWLADGVERGLARSTMARRTAAVRAFSTWAYNQGHLDSDVAARLAAPTVNRHLPKVLSPQRADELVAAGGHGAEDDPQGLRDRAILELLYATGIRVSELTGLDLGDADHARRTLRVTGKGNKQRVVPYGDTAAEAIGAWLRVGRPELARADTQALFVGARGWRIDPRQVRRIVSAAAARSGASDITPHSLRHSAATHMLEGGADLRVVQELLGHSSLSTTQIYTHVSAQRLKAVYDRAHPRA</sequence>
<evidence type="ECO:0000256" key="2">
    <source>
        <dbReference type="ARBA" id="ARBA00022490"/>
    </source>
</evidence>
<evidence type="ECO:0000256" key="3">
    <source>
        <dbReference type="ARBA" id="ARBA00022618"/>
    </source>
</evidence>
<dbReference type="RefSeq" id="WP_019192998.1">
    <property type="nucleotide sequence ID" value="NZ_LT629765.1"/>
</dbReference>
<dbReference type="InterPro" id="IPR002104">
    <property type="entry name" value="Integrase_catalytic"/>
</dbReference>
<comment type="subunit">
    <text evidence="9">Forms a cyclic heterotetrameric complex composed of two molecules of XerC and two molecules of XerD.</text>
</comment>
<dbReference type="InterPro" id="IPR010998">
    <property type="entry name" value="Integrase_recombinase_N"/>
</dbReference>
<feature type="active site" evidence="9">
    <location>
        <position position="246"/>
    </location>
</feature>
<dbReference type="Gene3D" id="1.10.150.130">
    <property type="match status" value="1"/>
</dbReference>
<dbReference type="InterPro" id="IPR050090">
    <property type="entry name" value="Tyrosine_recombinase_XerCD"/>
</dbReference>
<dbReference type="PROSITE" id="PS51898">
    <property type="entry name" value="TYR_RECOMBINASE"/>
    <property type="match status" value="1"/>
</dbReference>
<keyword evidence="13" id="KW-1185">Reference proteome</keyword>
<keyword evidence="6 9" id="KW-0238">DNA-binding</keyword>
<dbReference type="PANTHER" id="PTHR30349:SF77">
    <property type="entry name" value="TYROSINE RECOMBINASE XERC"/>
    <property type="match status" value="1"/>
</dbReference>
<dbReference type="Pfam" id="PF02899">
    <property type="entry name" value="Phage_int_SAM_1"/>
    <property type="match status" value="1"/>
</dbReference>
<dbReference type="Pfam" id="PF00589">
    <property type="entry name" value="Phage_integrase"/>
    <property type="match status" value="1"/>
</dbReference>
<dbReference type="GO" id="GO:0005737">
    <property type="term" value="C:cytoplasm"/>
    <property type="evidence" value="ECO:0007669"/>
    <property type="project" value="UniProtKB-SubCell"/>
</dbReference>
<keyword evidence="7 9" id="KW-0233">DNA recombination</keyword>
<dbReference type="InterPro" id="IPR004107">
    <property type="entry name" value="Integrase_SAM-like_N"/>
</dbReference>
<evidence type="ECO:0000313" key="12">
    <source>
        <dbReference type="EMBL" id="SDR92178.1"/>
    </source>
</evidence>
<dbReference type="InterPro" id="IPR013762">
    <property type="entry name" value="Integrase-like_cat_sf"/>
</dbReference>
<dbReference type="InterPro" id="IPR023009">
    <property type="entry name" value="Tyrosine_recombinase_XerC/XerD"/>
</dbReference>
<evidence type="ECO:0000256" key="5">
    <source>
        <dbReference type="ARBA" id="ARBA00022908"/>
    </source>
</evidence>
<dbReference type="SUPFAM" id="SSF56349">
    <property type="entry name" value="DNA breaking-rejoining enzymes"/>
    <property type="match status" value="1"/>
</dbReference>
<feature type="active site" evidence="9">
    <location>
        <position position="272"/>
    </location>
</feature>
<dbReference type="GO" id="GO:0006313">
    <property type="term" value="P:DNA transposition"/>
    <property type="evidence" value="ECO:0007669"/>
    <property type="project" value="UniProtKB-UniRule"/>
</dbReference>
<accession>A0A1H1MZY3</accession>
<dbReference type="CDD" id="cd00798">
    <property type="entry name" value="INT_XerDC_C"/>
    <property type="match status" value="1"/>
</dbReference>
<feature type="domain" description="Tyr recombinase" evidence="10">
    <location>
        <begin position="110"/>
        <end position="294"/>
    </location>
</feature>
<keyword evidence="2 9" id="KW-0963">Cytoplasm</keyword>
<organism evidence="12 13">
    <name type="scientific">Corynebacterium timonense</name>
    <dbReference type="NCBI Taxonomy" id="441500"/>
    <lineage>
        <taxon>Bacteria</taxon>
        <taxon>Bacillati</taxon>
        <taxon>Actinomycetota</taxon>
        <taxon>Actinomycetes</taxon>
        <taxon>Mycobacteriales</taxon>
        <taxon>Corynebacteriaceae</taxon>
        <taxon>Corynebacterium</taxon>
    </lineage>
</organism>
<keyword evidence="4 9" id="KW-0159">Chromosome partition</keyword>
<dbReference type="InterPro" id="IPR011010">
    <property type="entry name" value="DNA_brk_join_enz"/>
</dbReference>
<feature type="active site" evidence="9">
    <location>
        <position position="153"/>
    </location>
</feature>
<comment type="function">
    <text evidence="9">Site-specific tyrosine recombinase, which acts by catalyzing the cutting and rejoining of the recombining DNA molecules. The XerC-XerD complex is essential to convert dimers of the bacterial chromosome into monomers to permit their segregation at cell division. It also contributes to the segregational stability of plasmids.</text>
</comment>
<keyword evidence="5 9" id="KW-0229">DNA integration</keyword>
<dbReference type="InterPro" id="IPR044068">
    <property type="entry name" value="CB"/>
</dbReference>
<dbReference type="eggNOG" id="COG4974">
    <property type="taxonomic scope" value="Bacteria"/>
</dbReference>
<dbReference type="HAMAP" id="MF_01808">
    <property type="entry name" value="Recomb_XerC_XerD"/>
    <property type="match status" value="1"/>
</dbReference>
<evidence type="ECO:0000256" key="1">
    <source>
        <dbReference type="ARBA" id="ARBA00004496"/>
    </source>
</evidence>
<dbReference type="AlphaFoldDB" id="A0A1H1MZY3"/>
<feature type="active site" evidence="9">
    <location>
        <position position="177"/>
    </location>
</feature>
<gene>
    <name evidence="9" type="primary">xerC</name>
    <name evidence="12" type="ORF">SAMN04488539_0649</name>
</gene>
<name>A0A1H1MZY3_9CORY</name>
<feature type="active site" description="O-(3'-phospho-DNA)-tyrosine intermediate" evidence="9">
    <location>
        <position position="281"/>
    </location>
</feature>
<dbReference type="GO" id="GO:0003677">
    <property type="term" value="F:DNA binding"/>
    <property type="evidence" value="ECO:0007669"/>
    <property type="project" value="UniProtKB-UniRule"/>
</dbReference>
<comment type="similarity">
    <text evidence="9">Belongs to the 'phage' integrase family. XerC subfamily.</text>
</comment>
<dbReference type="GO" id="GO:0051301">
    <property type="term" value="P:cell division"/>
    <property type="evidence" value="ECO:0007669"/>
    <property type="project" value="UniProtKB-KW"/>
</dbReference>
<evidence type="ECO:0000256" key="9">
    <source>
        <dbReference type="HAMAP-Rule" id="MF_01808"/>
    </source>
</evidence>
<proteinExistence type="inferred from homology"/>
<keyword evidence="3 9" id="KW-0132">Cell division</keyword>
<comment type="subcellular location">
    <subcellularLocation>
        <location evidence="1 9">Cytoplasm</location>
    </subcellularLocation>
</comment>
<evidence type="ECO:0000256" key="7">
    <source>
        <dbReference type="ARBA" id="ARBA00023172"/>
    </source>
</evidence>
<dbReference type="Proteomes" id="UP000182237">
    <property type="component" value="Chromosome I"/>
</dbReference>
<dbReference type="NCBIfam" id="NF001399">
    <property type="entry name" value="PRK00283.1"/>
    <property type="match status" value="1"/>
</dbReference>
<dbReference type="PROSITE" id="PS51900">
    <property type="entry name" value="CB"/>
    <property type="match status" value="1"/>
</dbReference>
<evidence type="ECO:0000256" key="8">
    <source>
        <dbReference type="ARBA" id="ARBA00023306"/>
    </source>
</evidence>
<dbReference type="PANTHER" id="PTHR30349">
    <property type="entry name" value="PHAGE INTEGRASE-RELATED"/>
    <property type="match status" value="1"/>
</dbReference>
<protein>
    <recommendedName>
        <fullName evidence="9">Tyrosine recombinase XerC</fullName>
    </recommendedName>
</protein>
<reference evidence="12 13" key="1">
    <citation type="submission" date="2016-10" db="EMBL/GenBank/DDBJ databases">
        <authorList>
            <person name="de Groot N.N."/>
        </authorList>
    </citation>
    <scope>NUCLEOTIDE SEQUENCE [LARGE SCALE GENOMIC DNA]</scope>
    <source>
        <strain evidence="12 13">DSM 45434</strain>
    </source>
</reference>
<evidence type="ECO:0000256" key="6">
    <source>
        <dbReference type="ARBA" id="ARBA00023125"/>
    </source>
</evidence>
<dbReference type="GO" id="GO:0009037">
    <property type="term" value="F:tyrosine-based site-specific recombinase activity"/>
    <property type="evidence" value="ECO:0007669"/>
    <property type="project" value="UniProtKB-UniRule"/>
</dbReference>
<evidence type="ECO:0000313" key="13">
    <source>
        <dbReference type="Proteomes" id="UP000182237"/>
    </source>
</evidence>
<feature type="domain" description="Core-binding (CB)" evidence="11">
    <location>
        <begin position="8"/>
        <end position="89"/>
    </location>
</feature>
<dbReference type="Gene3D" id="1.10.443.10">
    <property type="entry name" value="Intergrase catalytic core"/>
    <property type="match status" value="1"/>
</dbReference>
<evidence type="ECO:0000256" key="4">
    <source>
        <dbReference type="ARBA" id="ARBA00022829"/>
    </source>
</evidence>
<evidence type="ECO:0000259" key="10">
    <source>
        <dbReference type="PROSITE" id="PS51898"/>
    </source>
</evidence>
<dbReference type="GO" id="GO:0007059">
    <property type="term" value="P:chromosome segregation"/>
    <property type="evidence" value="ECO:0007669"/>
    <property type="project" value="UniProtKB-UniRule"/>
</dbReference>
<dbReference type="SUPFAM" id="SSF47823">
    <property type="entry name" value="lambda integrase-like, N-terminal domain"/>
    <property type="match status" value="1"/>
</dbReference>
<keyword evidence="8 9" id="KW-0131">Cell cycle</keyword>
<evidence type="ECO:0000259" key="11">
    <source>
        <dbReference type="PROSITE" id="PS51900"/>
    </source>
</evidence>
<dbReference type="EMBL" id="LT629765">
    <property type="protein sequence ID" value="SDR92178.1"/>
    <property type="molecule type" value="Genomic_DNA"/>
</dbReference>
<dbReference type="STRING" id="1203190.GCA_000312345_00127"/>
<feature type="active site" evidence="9">
    <location>
        <position position="249"/>
    </location>
</feature>
<dbReference type="OrthoDB" id="9801717at2"/>